<dbReference type="RefSeq" id="WP_133578453.1">
    <property type="nucleotide sequence ID" value="NZ_SNYJ01000001.1"/>
</dbReference>
<dbReference type="InterPro" id="IPR050766">
    <property type="entry name" value="Bact_Lucif_Oxidored"/>
</dbReference>
<dbReference type="Proteomes" id="UP000295632">
    <property type="component" value="Unassembled WGS sequence"/>
</dbReference>
<evidence type="ECO:0000259" key="2">
    <source>
        <dbReference type="Pfam" id="PF00296"/>
    </source>
</evidence>
<sequence>MVNQQDRLHSTPFSVLDLAPIVEGGTIAEAFEASKRLAQLTESLQYQRFWVAEHHNMPGIASAATSLVIQHLAQATSTMRIGSGGIMLPNHSSLVIAEQFGTLDALFPGRIDLGLGRAPGTDRVTSQALRRNLGQTGYEFPDQLDELMAYFSPKDIGGLPMVRAFPGEGAQVPIWLLGSSDFSARLAGQLGLPFAFASHFSPENTTTALRVYRTNFTPSSVLSQPYAMVAANVIAADTSEEAHYLATSMQQQFLNLIRDVRRPLPAPIKDINQSWSEHEKAIVNQRIGSSIVGNREEVKGGIEAFLAETEADELMIQAQIFDLTSRLRSYEIIADLKAK</sequence>
<dbReference type="FunFam" id="3.20.20.30:FF:000002">
    <property type="entry name" value="LLM class flavin-dependent oxidoreductase"/>
    <property type="match status" value="1"/>
</dbReference>
<dbReference type="GO" id="GO:0016705">
    <property type="term" value="F:oxidoreductase activity, acting on paired donors, with incorporation or reduction of molecular oxygen"/>
    <property type="evidence" value="ECO:0007669"/>
    <property type="project" value="InterPro"/>
</dbReference>
<comment type="caution">
    <text evidence="3">The sequence shown here is derived from an EMBL/GenBank/DDBJ whole genome shotgun (WGS) entry which is preliminary data.</text>
</comment>
<reference evidence="3 4" key="1">
    <citation type="submission" date="2019-03" db="EMBL/GenBank/DDBJ databases">
        <title>Genomic Encyclopedia of Type Strains, Phase IV (KMG-IV): sequencing the most valuable type-strain genomes for metagenomic binning, comparative biology and taxonomic classification.</title>
        <authorList>
            <person name="Goeker M."/>
        </authorList>
    </citation>
    <scope>NUCLEOTIDE SEQUENCE [LARGE SCALE GENOMIC DNA]</scope>
    <source>
        <strain evidence="3 4">DSM 28697</strain>
    </source>
</reference>
<organism evidence="3 4">
    <name type="scientific">Aureibacillus halotolerans</name>
    <dbReference type="NCBI Taxonomy" id="1508390"/>
    <lineage>
        <taxon>Bacteria</taxon>
        <taxon>Bacillati</taxon>
        <taxon>Bacillota</taxon>
        <taxon>Bacilli</taxon>
        <taxon>Bacillales</taxon>
        <taxon>Bacillaceae</taxon>
        <taxon>Aureibacillus</taxon>
    </lineage>
</organism>
<dbReference type="CDD" id="cd00347">
    <property type="entry name" value="Flavin_utilizing_monoxygenases"/>
    <property type="match status" value="1"/>
</dbReference>
<dbReference type="GO" id="GO:0005829">
    <property type="term" value="C:cytosol"/>
    <property type="evidence" value="ECO:0007669"/>
    <property type="project" value="TreeGrafter"/>
</dbReference>
<dbReference type="InterPro" id="IPR036661">
    <property type="entry name" value="Luciferase-like_sf"/>
</dbReference>
<dbReference type="InterPro" id="IPR019949">
    <property type="entry name" value="CmoO-like"/>
</dbReference>
<protein>
    <submittedName>
        <fullName evidence="3">Luciferase family oxidoreductase group 1</fullName>
    </submittedName>
</protein>
<dbReference type="AlphaFoldDB" id="A0A4R6U9U8"/>
<dbReference type="OrthoDB" id="9780518at2"/>
<dbReference type="PANTHER" id="PTHR30137:SF6">
    <property type="entry name" value="LUCIFERASE-LIKE MONOOXYGENASE"/>
    <property type="match status" value="1"/>
</dbReference>
<keyword evidence="4" id="KW-1185">Reference proteome</keyword>
<dbReference type="InterPro" id="IPR011251">
    <property type="entry name" value="Luciferase-like_dom"/>
</dbReference>
<evidence type="ECO:0000256" key="1">
    <source>
        <dbReference type="ARBA" id="ARBA00007789"/>
    </source>
</evidence>
<proteinExistence type="predicted"/>
<dbReference type="EMBL" id="SNYJ01000001">
    <property type="protein sequence ID" value="TDQ42606.1"/>
    <property type="molecule type" value="Genomic_DNA"/>
</dbReference>
<dbReference type="PANTHER" id="PTHR30137">
    <property type="entry name" value="LUCIFERASE-LIKE MONOOXYGENASE"/>
    <property type="match status" value="1"/>
</dbReference>
<dbReference type="Gene3D" id="3.20.20.30">
    <property type="entry name" value="Luciferase-like domain"/>
    <property type="match status" value="1"/>
</dbReference>
<gene>
    <name evidence="3" type="ORF">EV213_10134</name>
</gene>
<feature type="domain" description="Luciferase-like" evidence="2">
    <location>
        <begin position="23"/>
        <end position="309"/>
    </location>
</feature>
<dbReference type="NCBIfam" id="TIGR03558">
    <property type="entry name" value="oxido_grp_1"/>
    <property type="match status" value="1"/>
</dbReference>
<dbReference type="SUPFAM" id="SSF51679">
    <property type="entry name" value="Bacterial luciferase-like"/>
    <property type="match status" value="1"/>
</dbReference>
<evidence type="ECO:0000313" key="3">
    <source>
        <dbReference type="EMBL" id="TDQ42606.1"/>
    </source>
</evidence>
<comment type="similarity">
    <text evidence="1">To bacterial alkanal monooxygenase alpha and beta chains.</text>
</comment>
<dbReference type="Pfam" id="PF00296">
    <property type="entry name" value="Bac_luciferase"/>
    <property type="match status" value="1"/>
</dbReference>
<accession>A0A4R6U9U8</accession>
<name>A0A4R6U9U8_9BACI</name>
<evidence type="ECO:0000313" key="4">
    <source>
        <dbReference type="Proteomes" id="UP000295632"/>
    </source>
</evidence>